<dbReference type="STRING" id="717774.Marme_1584"/>
<organism evidence="3 4">
    <name type="scientific">Marinomonas mediterranea (strain ATCC 700492 / JCM 21426 / NBRC 103028 / MMB-1)</name>
    <dbReference type="NCBI Taxonomy" id="717774"/>
    <lineage>
        <taxon>Bacteria</taxon>
        <taxon>Pseudomonadati</taxon>
        <taxon>Pseudomonadota</taxon>
        <taxon>Gammaproteobacteria</taxon>
        <taxon>Oceanospirillales</taxon>
        <taxon>Oceanospirillaceae</taxon>
        <taxon>Marinomonas</taxon>
    </lineage>
</organism>
<evidence type="ECO:0000313" key="3">
    <source>
        <dbReference type="EMBL" id="ADZ90848.1"/>
    </source>
</evidence>
<keyword evidence="4" id="KW-1185">Reference proteome</keyword>
<comment type="similarity">
    <text evidence="1">Belongs to the DprA/Smf family.</text>
</comment>
<dbReference type="HOGENOM" id="CLU_043668_0_0_6"/>
<dbReference type="PANTHER" id="PTHR43022">
    <property type="entry name" value="PROTEIN SMF"/>
    <property type="match status" value="1"/>
</dbReference>
<dbReference type="InterPro" id="IPR003488">
    <property type="entry name" value="DprA"/>
</dbReference>
<dbReference type="PANTHER" id="PTHR43022:SF1">
    <property type="entry name" value="PROTEIN SMF"/>
    <property type="match status" value="1"/>
</dbReference>
<feature type="domain" description="Smf/DprA SLOG" evidence="2">
    <location>
        <begin position="122"/>
        <end position="319"/>
    </location>
</feature>
<name>F2JYY3_MARM1</name>
<sequence length="353" mass="38846">MWSSISYGCYVNEIKLKSDKLNTQNNLYNENTQAVLLLSTFFSKPKKGEARPLTAIEYGRFARWLHEFNYTPSSLFHQFDEVLSKWKDPKGKITADRLSEILGRKAAMGLALEKWQRAGVWVITRQDSVYPQLLKKQLRYISPPVFFGVGNKGLLQQGGLAVIGSRGIDEIDEEFTKNIAIQAAKENINIVSGAAQGVDETAMLSSLSAGGTAIGIMADSLLKAATASKWRKYLQSKKLVLISSFYPEAGFSVGNAMARNKYIYTTASSALVVRADEGKGGTWAGAKENNENNWVPLFVNRRSNASGNIALLAHGAYSFELQKTSEAWLAEVLSKVPAPESNNSPSNSLNLFE</sequence>
<evidence type="ECO:0000313" key="4">
    <source>
        <dbReference type="Proteomes" id="UP000001062"/>
    </source>
</evidence>
<dbReference type="Gene3D" id="3.40.50.450">
    <property type="match status" value="1"/>
</dbReference>
<dbReference type="KEGG" id="mme:Marme_1584"/>
<proteinExistence type="inferred from homology"/>
<dbReference type="AlphaFoldDB" id="F2JYY3"/>
<dbReference type="GO" id="GO:0009294">
    <property type="term" value="P:DNA-mediated transformation"/>
    <property type="evidence" value="ECO:0007669"/>
    <property type="project" value="InterPro"/>
</dbReference>
<dbReference type="eggNOG" id="COG0758">
    <property type="taxonomic scope" value="Bacteria"/>
</dbReference>
<dbReference type="SUPFAM" id="SSF102405">
    <property type="entry name" value="MCP/YpsA-like"/>
    <property type="match status" value="1"/>
</dbReference>
<gene>
    <name evidence="3" type="ordered locus">Marme_1584</name>
</gene>
<dbReference type="OrthoDB" id="9785707at2"/>
<dbReference type="EMBL" id="CP002583">
    <property type="protein sequence ID" value="ADZ90848.1"/>
    <property type="molecule type" value="Genomic_DNA"/>
</dbReference>
<accession>F2JYY3</accession>
<dbReference type="InterPro" id="IPR057666">
    <property type="entry name" value="DrpA_SLOG"/>
</dbReference>
<dbReference type="Pfam" id="PF02481">
    <property type="entry name" value="DNA_processg_A"/>
    <property type="match status" value="1"/>
</dbReference>
<evidence type="ECO:0000259" key="2">
    <source>
        <dbReference type="Pfam" id="PF02481"/>
    </source>
</evidence>
<dbReference type="PATRIC" id="fig|717774.3.peg.1645"/>
<reference evidence="3 4" key="1">
    <citation type="journal article" date="2012" name="Stand. Genomic Sci.">
        <title>Complete genome sequence of the melanogenic marine bacterium Marinomonas mediterranea type strain (MMB-1(T)).</title>
        <authorList>
            <person name="Lucas-Elio P."/>
            <person name="Goodwin L."/>
            <person name="Woyke T."/>
            <person name="Pitluck S."/>
            <person name="Nolan M."/>
            <person name="Kyrpides N.C."/>
            <person name="Detter J.C."/>
            <person name="Copeland A."/>
            <person name="Teshima H."/>
            <person name="Bruce D."/>
            <person name="Detter C."/>
            <person name="Tapia R."/>
            <person name="Han S."/>
            <person name="Land M.L."/>
            <person name="Ivanova N."/>
            <person name="Mikhailova N."/>
            <person name="Johnston A.W."/>
            <person name="Sanchez-Amat A."/>
        </authorList>
    </citation>
    <scope>NUCLEOTIDE SEQUENCE [LARGE SCALE GENOMIC DNA]</scope>
    <source>
        <strain evidence="4">ATCC 700492 / JCM 21426 / NBRC 103028 / MMB-1</strain>
    </source>
</reference>
<evidence type="ECO:0000256" key="1">
    <source>
        <dbReference type="ARBA" id="ARBA00006525"/>
    </source>
</evidence>
<dbReference type="Proteomes" id="UP000001062">
    <property type="component" value="Chromosome"/>
</dbReference>
<protein>
    <submittedName>
        <fullName evidence="3">SMF family protein</fullName>
    </submittedName>
</protein>